<gene>
    <name evidence="1" type="ORF">GCM10023185_02140</name>
</gene>
<evidence type="ECO:0000313" key="1">
    <source>
        <dbReference type="EMBL" id="GAA4347226.1"/>
    </source>
</evidence>
<evidence type="ECO:0000313" key="2">
    <source>
        <dbReference type="Proteomes" id="UP001501153"/>
    </source>
</evidence>
<dbReference type="Proteomes" id="UP001501153">
    <property type="component" value="Unassembled WGS sequence"/>
</dbReference>
<comment type="caution">
    <text evidence="1">The sequence shown here is derived from an EMBL/GenBank/DDBJ whole genome shotgun (WGS) entry which is preliminary data.</text>
</comment>
<sequence length="157" mass="16956">MLLLVVAGLIGPGNRCQAQDQNRPFIKIAHIGAEESPVVGAFISTRASALDEGLALVPGYRVEPVFVVSKNEFAALLRLVRRYATTARPAVAPAGHGTFRCTFSDGKGAEGQLIAPKDEALHFITELSALVDTFEAANRKSPELWNALKDLRFRLAN</sequence>
<accession>A0ABP8HYD1</accession>
<reference evidence="2" key="1">
    <citation type="journal article" date="2019" name="Int. J. Syst. Evol. Microbiol.">
        <title>The Global Catalogue of Microorganisms (GCM) 10K type strain sequencing project: providing services to taxonomists for standard genome sequencing and annotation.</title>
        <authorList>
            <consortium name="The Broad Institute Genomics Platform"/>
            <consortium name="The Broad Institute Genome Sequencing Center for Infectious Disease"/>
            <person name="Wu L."/>
            <person name="Ma J."/>
        </authorList>
    </citation>
    <scope>NUCLEOTIDE SEQUENCE [LARGE SCALE GENOMIC DNA]</scope>
    <source>
        <strain evidence="2">JCM 17923</strain>
    </source>
</reference>
<organism evidence="1 2">
    <name type="scientific">Hymenobacter saemangeumensis</name>
    <dbReference type="NCBI Taxonomy" id="1084522"/>
    <lineage>
        <taxon>Bacteria</taxon>
        <taxon>Pseudomonadati</taxon>
        <taxon>Bacteroidota</taxon>
        <taxon>Cytophagia</taxon>
        <taxon>Cytophagales</taxon>
        <taxon>Hymenobacteraceae</taxon>
        <taxon>Hymenobacter</taxon>
    </lineage>
</organism>
<protein>
    <submittedName>
        <fullName evidence="1">Uncharacterized protein</fullName>
    </submittedName>
</protein>
<name>A0ABP8HYD1_9BACT</name>
<dbReference type="EMBL" id="BAABGZ010000006">
    <property type="protein sequence ID" value="GAA4347226.1"/>
    <property type="molecule type" value="Genomic_DNA"/>
</dbReference>
<keyword evidence="2" id="KW-1185">Reference proteome</keyword>
<proteinExistence type="predicted"/>